<dbReference type="Gene3D" id="2.40.170.20">
    <property type="entry name" value="TonB-dependent receptor, beta-barrel domain"/>
    <property type="match status" value="1"/>
</dbReference>
<evidence type="ECO:0000259" key="9">
    <source>
        <dbReference type="Pfam" id="PF14905"/>
    </source>
</evidence>
<keyword evidence="5" id="KW-0732">Signal</keyword>
<dbReference type="GO" id="GO:0044718">
    <property type="term" value="P:siderophore transmembrane transport"/>
    <property type="evidence" value="ECO:0007669"/>
    <property type="project" value="TreeGrafter"/>
</dbReference>
<evidence type="ECO:0000256" key="1">
    <source>
        <dbReference type="ARBA" id="ARBA00004571"/>
    </source>
</evidence>
<evidence type="ECO:0000256" key="3">
    <source>
        <dbReference type="ARBA" id="ARBA00022452"/>
    </source>
</evidence>
<dbReference type="SUPFAM" id="SSF56935">
    <property type="entry name" value="Porins"/>
    <property type="match status" value="1"/>
</dbReference>
<name>A0A2W5GP10_9SPHI</name>
<sequence length="245" mass="28031">MASGEKAVRLPSEGEMFGNDVENEVANYNLCPEKSTNANLGFNIGPYVFHKHSISVNSSMFYRDVKDMIRRAVSADSRDVASFENLNSVMTYGFDAEILYKYSNLVQFNFNVSKFNALFNTEYDASGARYSYYKEQIRNEPSFKFSSGLTYFWNDAIKKKARASIYYNTNYVGRFLRDWAGIGGTGLNWIPTQFVHDLGIAYTLPNRKTTIALDAKNILNTQIFDNFRIQKPGRAFYAKITYAIF</sequence>
<dbReference type="PANTHER" id="PTHR30069">
    <property type="entry name" value="TONB-DEPENDENT OUTER MEMBRANE RECEPTOR"/>
    <property type="match status" value="1"/>
</dbReference>
<dbReference type="PROSITE" id="PS52016">
    <property type="entry name" value="TONB_DEPENDENT_REC_3"/>
    <property type="match status" value="1"/>
</dbReference>
<dbReference type="Proteomes" id="UP000249645">
    <property type="component" value="Unassembled WGS sequence"/>
</dbReference>
<dbReference type="GO" id="GO:0015344">
    <property type="term" value="F:siderophore uptake transmembrane transporter activity"/>
    <property type="evidence" value="ECO:0007669"/>
    <property type="project" value="TreeGrafter"/>
</dbReference>
<keyword evidence="4 8" id="KW-0812">Transmembrane</keyword>
<comment type="similarity">
    <text evidence="8">Belongs to the TonB-dependent receptor family.</text>
</comment>
<dbReference type="Pfam" id="PF14905">
    <property type="entry name" value="OMP_b-brl_3"/>
    <property type="match status" value="1"/>
</dbReference>
<keyword evidence="7 8" id="KW-0998">Cell outer membrane</keyword>
<keyword evidence="6 8" id="KW-0472">Membrane</keyword>
<evidence type="ECO:0000256" key="5">
    <source>
        <dbReference type="ARBA" id="ARBA00022729"/>
    </source>
</evidence>
<evidence type="ECO:0000256" key="4">
    <source>
        <dbReference type="ARBA" id="ARBA00022692"/>
    </source>
</evidence>
<evidence type="ECO:0000256" key="7">
    <source>
        <dbReference type="ARBA" id="ARBA00023237"/>
    </source>
</evidence>
<accession>A0A2W5GP10</accession>
<proteinExistence type="inferred from homology"/>
<evidence type="ECO:0000256" key="6">
    <source>
        <dbReference type="ARBA" id="ARBA00023136"/>
    </source>
</evidence>
<protein>
    <recommendedName>
        <fullName evidence="9">Outer membrane protein beta-barrel domain-containing protein</fullName>
    </recommendedName>
</protein>
<evidence type="ECO:0000256" key="2">
    <source>
        <dbReference type="ARBA" id="ARBA00022448"/>
    </source>
</evidence>
<organism evidence="10 11">
    <name type="scientific">Pseudopedobacter saltans</name>
    <dbReference type="NCBI Taxonomy" id="151895"/>
    <lineage>
        <taxon>Bacteria</taxon>
        <taxon>Pseudomonadati</taxon>
        <taxon>Bacteroidota</taxon>
        <taxon>Sphingobacteriia</taxon>
        <taxon>Sphingobacteriales</taxon>
        <taxon>Sphingobacteriaceae</taxon>
        <taxon>Pseudopedobacter</taxon>
    </lineage>
</organism>
<feature type="domain" description="Outer membrane protein beta-barrel" evidence="9">
    <location>
        <begin position="24"/>
        <end position="227"/>
    </location>
</feature>
<gene>
    <name evidence="10" type="ORF">DI598_15400</name>
</gene>
<comment type="caution">
    <text evidence="10">The sequence shown here is derived from an EMBL/GenBank/DDBJ whole genome shotgun (WGS) entry which is preliminary data.</text>
</comment>
<dbReference type="AlphaFoldDB" id="A0A2W5GP10"/>
<keyword evidence="3 8" id="KW-1134">Transmembrane beta strand</keyword>
<keyword evidence="2 8" id="KW-0813">Transport</keyword>
<dbReference type="GO" id="GO:0009279">
    <property type="term" value="C:cell outer membrane"/>
    <property type="evidence" value="ECO:0007669"/>
    <property type="project" value="UniProtKB-SubCell"/>
</dbReference>
<reference evidence="10 11" key="1">
    <citation type="submission" date="2017-11" db="EMBL/GenBank/DDBJ databases">
        <title>Infants hospitalized years apart are colonized by the same room-sourced microbial strains.</title>
        <authorList>
            <person name="Brooks B."/>
            <person name="Olm M.R."/>
            <person name="Firek B.A."/>
            <person name="Baker R."/>
            <person name="Thomas B.C."/>
            <person name="Morowitz M.J."/>
            <person name="Banfield J.F."/>
        </authorList>
    </citation>
    <scope>NUCLEOTIDE SEQUENCE [LARGE SCALE GENOMIC DNA]</scope>
    <source>
        <strain evidence="10">S2_009_000_R2_76</strain>
    </source>
</reference>
<dbReference type="EMBL" id="QFOI01000355">
    <property type="protein sequence ID" value="PZP43759.1"/>
    <property type="molecule type" value="Genomic_DNA"/>
</dbReference>
<comment type="subcellular location">
    <subcellularLocation>
        <location evidence="1 8">Cell outer membrane</location>
        <topology evidence="1 8">Multi-pass membrane protein</topology>
    </subcellularLocation>
</comment>
<dbReference type="InterPro" id="IPR039426">
    <property type="entry name" value="TonB-dep_rcpt-like"/>
</dbReference>
<evidence type="ECO:0000313" key="11">
    <source>
        <dbReference type="Proteomes" id="UP000249645"/>
    </source>
</evidence>
<evidence type="ECO:0000256" key="8">
    <source>
        <dbReference type="PROSITE-ProRule" id="PRU01360"/>
    </source>
</evidence>
<dbReference type="InterPro" id="IPR036942">
    <property type="entry name" value="Beta-barrel_TonB_sf"/>
</dbReference>
<dbReference type="InterPro" id="IPR041700">
    <property type="entry name" value="OMP_b-brl_3"/>
</dbReference>
<dbReference type="PANTHER" id="PTHR30069:SF29">
    <property type="entry name" value="HEMOGLOBIN AND HEMOGLOBIN-HAPTOGLOBIN-BINDING PROTEIN 1-RELATED"/>
    <property type="match status" value="1"/>
</dbReference>
<evidence type="ECO:0000313" key="10">
    <source>
        <dbReference type="EMBL" id="PZP43759.1"/>
    </source>
</evidence>